<dbReference type="Proteomes" id="UP000241769">
    <property type="component" value="Unassembled WGS sequence"/>
</dbReference>
<proteinExistence type="predicted"/>
<dbReference type="AlphaFoldDB" id="A0A2P6N9H3"/>
<gene>
    <name evidence="2" type="ORF">PROFUN_11550</name>
</gene>
<name>A0A2P6N9H3_9EUKA</name>
<keyword evidence="3" id="KW-1185">Reference proteome</keyword>
<evidence type="ECO:0000256" key="1">
    <source>
        <dbReference type="SAM" id="MobiDB-lite"/>
    </source>
</evidence>
<feature type="region of interest" description="Disordered" evidence="1">
    <location>
        <begin position="51"/>
        <end position="80"/>
    </location>
</feature>
<sequence length="80" mass="8880">MDTRLPNAKKMVNVKSHLCDRFKCLPSGIWNGLRALRKGWVEAHALVGRHTLSHGESADAPGAESRRAGRLDNADEIYLN</sequence>
<organism evidence="2 3">
    <name type="scientific">Planoprotostelium fungivorum</name>
    <dbReference type="NCBI Taxonomy" id="1890364"/>
    <lineage>
        <taxon>Eukaryota</taxon>
        <taxon>Amoebozoa</taxon>
        <taxon>Evosea</taxon>
        <taxon>Variosea</taxon>
        <taxon>Cavosteliida</taxon>
        <taxon>Cavosteliaceae</taxon>
        <taxon>Planoprotostelium</taxon>
    </lineage>
</organism>
<evidence type="ECO:0000313" key="2">
    <source>
        <dbReference type="EMBL" id="PRP80607.1"/>
    </source>
</evidence>
<comment type="caution">
    <text evidence="2">The sequence shown here is derived from an EMBL/GenBank/DDBJ whole genome shotgun (WGS) entry which is preliminary data.</text>
</comment>
<dbReference type="InParanoid" id="A0A2P6N9H3"/>
<dbReference type="EMBL" id="MDYQ01000143">
    <property type="protein sequence ID" value="PRP80607.1"/>
    <property type="molecule type" value="Genomic_DNA"/>
</dbReference>
<feature type="compositionally biased region" description="Basic and acidic residues" evidence="1">
    <location>
        <begin position="64"/>
        <end position="73"/>
    </location>
</feature>
<evidence type="ECO:0000313" key="3">
    <source>
        <dbReference type="Proteomes" id="UP000241769"/>
    </source>
</evidence>
<protein>
    <submittedName>
        <fullName evidence="2">Uncharacterized protein</fullName>
    </submittedName>
</protein>
<accession>A0A2P6N9H3</accession>
<reference evidence="2 3" key="1">
    <citation type="journal article" date="2018" name="Genome Biol. Evol.">
        <title>Multiple Roots of Fruiting Body Formation in Amoebozoa.</title>
        <authorList>
            <person name="Hillmann F."/>
            <person name="Forbes G."/>
            <person name="Novohradska S."/>
            <person name="Ferling I."/>
            <person name="Riege K."/>
            <person name="Groth M."/>
            <person name="Westermann M."/>
            <person name="Marz M."/>
            <person name="Spaller T."/>
            <person name="Winckler T."/>
            <person name="Schaap P."/>
            <person name="Glockner G."/>
        </authorList>
    </citation>
    <scope>NUCLEOTIDE SEQUENCE [LARGE SCALE GENOMIC DNA]</scope>
    <source>
        <strain evidence="2 3">Jena</strain>
    </source>
</reference>